<name>A0A7N0REP4_KALFE</name>
<dbReference type="Gramene" id="Kaladp0009s0024.1.v1.1">
    <property type="protein sequence ID" value="Kaladp0009s0024.1.v1.1.CDS.1"/>
    <property type="gene ID" value="Kaladp0009s0024.v1.1"/>
</dbReference>
<protein>
    <recommendedName>
        <fullName evidence="3">Sulfotransferase</fullName>
        <ecNumber evidence="3">2.8.2.-</ecNumber>
    </recommendedName>
</protein>
<accession>A0A7N0REP4</accession>
<keyword evidence="6" id="KW-1185">Reference proteome</keyword>
<dbReference type="Pfam" id="PF00685">
    <property type="entry name" value="Sulfotransfer_1"/>
    <property type="match status" value="1"/>
</dbReference>
<evidence type="ECO:0000256" key="1">
    <source>
        <dbReference type="ARBA" id="ARBA00005771"/>
    </source>
</evidence>
<evidence type="ECO:0000256" key="3">
    <source>
        <dbReference type="RuleBase" id="RU361155"/>
    </source>
</evidence>
<reference evidence="5" key="1">
    <citation type="submission" date="2021-01" db="UniProtKB">
        <authorList>
            <consortium name="EnsemblPlants"/>
        </authorList>
    </citation>
    <scope>IDENTIFICATION</scope>
</reference>
<dbReference type="PANTHER" id="PTHR11783">
    <property type="entry name" value="SULFOTRANSFERASE SULT"/>
    <property type="match status" value="1"/>
</dbReference>
<dbReference type="EnsemblPlants" id="Kaladp0009s0024.1.v1.1">
    <property type="protein sequence ID" value="Kaladp0009s0024.1.v1.1.CDS.1"/>
    <property type="gene ID" value="Kaladp0009s0024.v1.1"/>
</dbReference>
<proteinExistence type="inferred from homology"/>
<dbReference type="GO" id="GO:0008146">
    <property type="term" value="F:sulfotransferase activity"/>
    <property type="evidence" value="ECO:0007669"/>
    <property type="project" value="InterPro"/>
</dbReference>
<evidence type="ECO:0000256" key="2">
    <source>
        <dbReference type="ARBA" id="ARBA00022679"/>
    </source>
</evidence>
<dbReference type="InterPro" id="IPR027417">
    <property type="entry name" value="P-loop_NTPase"/>
</dbReference>
<dbReference type="AlphaFoldDB" id="A0A7N0REP4"/>
<dbReference type="SUPFAM" id="SSF52540">
    <property type="entry name" value="P-loop containing nucleoside triphosphate hydrolases"/>
    <property type="match status" value="1"/>
</dbReference>
<comment type="similarity">
    <text evidence="1 3">Belongs to the sulfotransferase 1 family.</text>
</comment>
<evidence type="ECO:0000313" key="6">
    <source>
        <dbReference type="Proteomes" id="UP000594263"/>
    </source>
</evidence>
<sequence>MNRSSYNFDGGVDNGTPLLSSSPHLSVPFIDFYATQHLDDPNPDLSLLSTHLAYSLLPKSMIESGCKFVHVMREPKDVLISLWHFAVELRKARDQPTLPLDDAFDMFCNGFSQYGPYWDYELEYYNASLKCPNRFFIMTYEDLMERPDYNVKKLASFVGKPITAAEEDRGVVEAIVRFCSFDKLSNLEVNRIKTICVGKAQIVPNKVFFRKAKIGNWTHYLSDEQREHIDQITRQKFQGTVLLDLFST</sequence>
<dbReference type="OMA" id="CGTHWAQ"/>
<feature type="domain" description="Sulfotransferase" evidence="4">
    <location>
        <begin position="20"/>
        <end position="240"/>
    </location>
</feature>
<evidence type="ECO:0000259" key="4">
    <source>
        <dbReference type="Pfam" id="PF00685"/>
    </source>
</evidence>
<dbReference type="Proteomes" id="UP000594263">
    <property type="component" value="Unplaced"/>
</dbReference>
<dbReference type="Gene3D" id="3.40.50.300">
    <property type="entry name" value="P-loop containing nucleotide triphosphate hydrolases"/>
    <property type="match status" value="1"/>
</dbReference>
<dbReference type="EC" id="2.8.2.-" evidence="3"/>
<evidence type="ECO:0000313" key="5">
    <source>
        <dbReference type="EnsemblPlants" id="Kaladp0009s0024.1.v1.1.CDS.1"/>
    </source>
</evidence>
<keyword evidence="2 3" id="KW-0808">Transferase</keyword>
<organism evidence="5 6">
    <name type="scientific">Kalanchoe fedtschenkoi</name>
    <name type="common">Lavender scallops</name>
    <name type="synonym">South American air plant</name>
    <dbReference type="NCBI Taxonomy" id="63787"/>
    <lineage>
        <taxon>Eukaryota</taxon>
        <taxon>Viridiplantae</taxon>
        <taxon>Streptophyta</taxon>
        <taxon>Embryophyta</taxon>
        <taxon>Tracheophyta</taxon>
        <taxon>Spermatophyta</taxon>
        <taxon>Magnoliopsida</taxon>
        <taxon>eudicotyledons</taxon>
        <taxon>Gunneridae</taxon>
        <taxon>Pentapetalae</taxon>
        <taxon>Saxifragales</taxon>
        <taxon>Crassulaceae</taxon>
        <taxon>Kalanchoe</taxon>
    </lineage>
</organism>
<dbReference type="InterPro" id="IPR000863">
    <property type="entry name" value="Sulfotransferase_dom"/>
</dbReference>